<keyword evidence="1" id="KW-0812">Transmembrane</keyword>
<feature type="chain" id="PRO_5030693156" description="Copper transporter" evidence="2">
    <location>
        <begin position="32"/>
        <end position="130"/>
    </location>
</feature>
<gene>
    <name evidence="3" type="ORF">FPAR1323_LOCUS3371</name>
</gene>
<evidence type="ECO:0008006" key="4">
    <source>
        <dbReference type="Google" id="ProtNLM"/>
    </source>
</evidence>
<name>A0A7S2BCZ3_9STRA</name>
<protein>
    <recommendedName>
        <fullName evidence="4">Copper transporter</fullName>
    </recommendedName>
</protein>
<proteinExistence type="predicted"/>
<dbReference type="AlphaFoldDB" id="A0A7S2BCZ3"/>
<sequence length="130" mass="14395">MAGTRRPRAPATLGVETTALVLLSWIASSWAASSTTDSPTMTPAPTVTSMPSSYPTLDYGFSDVYYEVEFYAGLGGCGLAVIGFFVYLCMSRQHIQEARLKRRAKWAQRFNRTEFNLVTGEALMIDHEDD</sequence>
<evidence type="ECO:0000313" key="3">
    <source>
        <dbReference type="EMBL" id="CAD9393264.1"/>
    </source>
</evidence>
<feature type="transmembrane region" description="Helical" evidence="1">
    <location>
        <begin position="70"/>
        <end position="90"/>
    </location>
</feature>
<organism evidence="3">
    <name type="scientific">Florenciella parvula</name>
    <dbReference type="NCBI Taxonomy" id="236787"/>
    <lineage>
        <taxon>Eukaryota</taxon>
        <taxon>Sar</taxon>
        <taxon>Stramenopiles</taxon>
        <taxon>Ochrophyta</taxon>
        <taxon>Dictyochophyceae</taxon>
        <taxon>Florenciellales</taxon>
        <taxon>Florenciella</taxon>
    </lineage>
</organism>
<reference evidence="3" key="1">
    <citation type="submission" date="2021-01" db="EMBL/GenBank/DDBJ databases">
        <authorList>
            <person name="Corre E."/>
            <person name="Pelletier E."/>
            <person name="Niang G."/>
            <person name="Scheremetjew M."/>
            <person name="Finn R."/>
            <person name="Kale V."/>
            <person name="Holt S."/>
            <person name="Cochrane G."/>
            <person name="Meng A."/>
            <person name="Brown T."/>
            <person name="Cohen L."/>
        </authorList>
    </citation>
    <scope>NUCLEOTIDE SEQUENCE</scope>
    <source>
        <strain evidence="3">RCC1693</strain>
    </source>
</reference>
<keyword evidence="1" id="KW-0472">Membrane</keyword>
<dbReference type="EMBL" id="HBGT01006206">
    <property type="protein sequence ID" value="CAD9393264.1"/>
    <property type="molecule type" value="Transcribed_RNA"/>
</dbReference>
<keyword evidence="1" id="KW-1133">Transmembrane helix</keyword>
<evidence type="ECO:0000256" key="1">
    <source>
        <dbReference type="SAM" id="Phobius"/>
    </source>
</evidence>
<accession>A0A7S2BCZ3</accession>
<evidence type="ECO:0000256" key="2">
    <source>
        <dbReference type="SAM" id="SignalP"/>
    </source>
</evidence>
<feature type="signal peptide" evidence="2">
    <location>
        <begin position="1"/>
        <end position="31"/>
    </location>
</feature>
<keyword evidence="2" id="KW-0732">Signal</keyword>